<evidence type="ECO:0000256" key="10">
    <source>
        <dbReference type="PIRSR" id="PIRSR000238-2"/>
    </source>
</evidence>
<dbReference type="InterPro" id="IPR023753">
    <property type="entry name" value="FAD/NAD-binding_dom"/>
</dbReference>
<dbReference type="Proteomes" id="UP001324634">
    <property type="component" value="Chromosome"/>
</dbReference>
<evidence type="ECO:0000256" key="6">
    <source>
        <dbReference type="ARBA" id="ARBA00023027"/>
    </source>
</evidence>
<keyword evidence="7 10" id="KW-1015">Disulfide bond</keyword>
<dbReference type="FunFam" id="3.50.50.60:FF:000007">
    <property type="entry name" value="Alkyl hydroperoxide reductase, F subunit"/>
    <property type="match status" value="1"/>
</dbReference>
<evidence type="ECO:0000256" key="4">
    <source>
        <dbReference type="ARBA" id="ARBA00022827"/>
    </source>
</evidence>
<evidence type="ECO:0000256" key="8">
    <source>
        <dbReference type="ARBA" id="ARBA00023284"/>
    </source>
</evidence>
<dbReference type="InterPro" id="IPR036188">
    <property type="entry name" value="FAD/NAD-bd_sf"/>
</dbReference>
<evidence type="ECO:0000256" key="2">
    <source>
        <dbReference type="ARBA" id="ARBA00011738"/>
    </source>
</evidence>
<dbReference type="InterPro" id="IPR050097">
    <property type="entry name" value="Ferredoxin-NADP_redctase_2"/>
</dbReference>
<name>A0AAX4HRN6_9BACT</name>
<dbReference type="GO" id="GO:0102039">
    <property type="term" value="F:NADH-dependent peroxiredoxin activity"/>
    <property type="evidence" value="ECO:0007669"/>
    <property type="project" value="InterPro"/>
</dbReference>
<sequence>MLDNNILEQLKNVYKALENEVTLTYAQSSHEKQKDLLDLIKSLASTSDKILVKESFENSEVPKLTLGHAGKETGITFLGVPGGHEFTSLVLAILNADGKGKLPDESILNRVKRLKGSVDIRTYISLSCENCPEVVQALNIMALNKPDFKHTMIDGGLVQDEVQKLGIQGVPSVMIGDKLISSGKIGLVDLISKLEKEFGIDDSVSAEPKTLDLGEFDVVVVGAGPAGASSAIYSARKGLRTAIIAERIGGQVQDTKGIENLIGIKYTEGPQLAAQLMAHISDYDIKILEHRRVKTVGEGPNKRIELESGEFLHTKSLIVATGAKWKELNIPGEKEYLGRGVAFCPHCDGPYFKGKDIAVVGGGNSGIEAAIDLAGIVKSVTVFEFMPTLKADKVLVDKLESLPNVKIIKNARTNRVIGDNGKVTALEFEDRTSGELKSLELDGVFVQIGLVPNSSFVKGVVEMNKFGEILVDEKCRTNIPGIYAAGDVTDVPYKQIIIAMGEGAKAGLSSFEDIMLK</sequence>
<feature type="domain" description="FAD/NAD(P)-binding" evidence="11">
    <location>
        <begin position="216"/>
        <end position="503"/>
    </location>
</feature>
<dbReference type="SUPFAM" id="SSF51905">
    <property type="entry name" value="FAD/NAD(P)-binding domain"/>
    <property type="match status" value="1"/>
</dbReference>
<keyword evidence="5" id="KW-0560">Oxidoreductase</keyword>
<evidence type="ECO:0000313" key="14">
    <source>
        <dbReference type="Proteomes" id="UP001324634"/>
    </source>
</evidence>
<dbReference type="InterPro" id="IPR008255">
    <property type="entry name" value="Pyr_nucl-diS_OxRdtase_2_AS"/>
</dbReference>
<dbReference type="PRINTS" id="PR00368">
    <property type="entry name" value="FADPNR"/>
</dbReference>
<dbReference type="GO" id="GO:0050660">
    <property type="term" value="F:flavin adenine dinucleotide binding"/>
    <property type="evidence" value="ECO:0007669"/>
    <property type="project" value="InterPro"/>
</dbReference>
<evidence type="ECO:0000256" key="7">
    <source>
        <dbReference type="ARBA" id="ARBA00023157"/>
    </source>
</evidence>
<dbReference type="GO" id="GO:0016668">
    <property type="term" value="F:oxidoreductase activity, acting on a sulfur group of donors, NAD(P) as acceptor"/>
    <property type="evidence" value="ECO:0007669"/>
    <property type="project" value="UniProtKB-ARBA"/>
</dbReference>
<dbReference type="AlphaFoldDB" id="A0AAX4HRN6"/>
<dbReference type="GO" id="GO:0032991">
    <property type="term" value="C:protein-containing complex"/>
    <property type="evidence" value="ECO:0007669"/>
    <property type="project" value="UniProtKB-ARBA"/>
</dbReference>
<keyword evidence="3" id="KW-0285">Flavoprotein</keyword>
<organism evidence="13 14">
    <name type="scientific">Peredibacter starrii</name>
    <dbReference type="NCBI Taxonomy" id="28202"/>
    <lineage>
        <taxon>Bacteria</taxon>
        <taxon>Pseudomonadati</taxon>
        <taxon>Bdellovibrionota</taxon>
        <taxon>Bacteriovoracia</taxon>
        <taxon>Bacteriovoracales</taxon>
        <taxon>Bacteriovoracaceae</taxon>
        <taxon>Peredibacter</taxon>
    </lineage>
</organism>
<dbReference type="SUPFAM" id="SSF52833">
    <property type="entry name" value="Thioredoxin-like"/>
    <property type="match status" value="2"/>
</dbReference>
<proteinExistence type="inferred from homology"/>
<dbReference type="PROSITE" id="PS00573">
    <property type="entry name" value="PYRIDINE_REDOX_2"/>
    <property type="match status" value="1"/>
</dbReference>
<accession>A0AAX4HRN6</accession>
<dbReference type="Gene3D" id="3.50.50.60">
    <property type="entry name" value="FAD/NAD(P)-binding domain"/>
    <property type="match status" value="2"/>
</dbReference>
<comment type="cofactor">
    <cofactor evidence="9">
        <name>FAD</name>
        <dbReference type="ChEBI" id="CHEBI:57692"/>
    </cofactor>
    <text evidence="9">Binds 1 FAD per subunit.</text>
</comment>
<dbReference type="PIRSF" id="PIRSF000238">
    <property type="entry name" value="AhpF"/>
    <property type="match status" value="1"/>
</dbReference>
<dbReference type="Gene3D" id="3.40.30.80">
    <property type="match status" value="1"/>
</dbReference>
<dbReference type="PROSITE" id="PS51354">
    <property type="entry name" value="GLUTAREDOXIN_2"/>
    <property type="match status" value="1"/>
</dbReference>
<dbReference type="PRINTS" id="PR00469">
    <property type="entry name" value="PNDRDTASEII"/>
</dbReference>
<dbReference type="RefSeq" id="WP_321397347.1">
    <property type="nucleotide sequence ID" value="NZ_CP139487.1"/>
</dbReference>
<dbReference type="Pfam" id="PF07992">
    <property type="entry name" value="Pyr_redox_2"/>
    <property type="match status" value="1"/>
</dbReference>
<evidence type="ECO:0000313" key="13">
    <source>
        <dbReference type="EMBL" id="WPU65912.1"/>
    </source>
</evidence>
<evidence type="ECO:0000256" key="9">
    <source>
        <dbReference type="PIRSR" id="PIRSR000238-1"/>
    </source>
</evidence>
<reference evidence="13 14" key="1">
    <citation type="submission" date="2023-11" db="EMBL/GenBank/DDBJ databases">
        <title>Peredibacter starrii A3.12.</title>
        <authorList>
            <person name="Mitchell R.J."/>
        </authorList>
    </citation>
    <scope>NUCLEOTIDE SEQUENCE [LARGE SCALE GENOMIC DNA]</scope>
    <source>
        <strain evidence="13 14">A3.12</strain>
    </source>
</reference>
<dbReference type="NCBIfam" id="TIGR03140">
    <property type="entry name" value="AhpF"/>
    <property type="match status" value="1"/>
</dbReference>
<keyword evidence="14" id="KW-1185">Reference proteome</keyword>
<dbReference type="InterPro" id="IPR012081">
    <property type="entry name" value="Alkyl_hydroperoxide_Rdtase_suF"/>
</dbReference>
<feature type="binding site" evidence="9">
    <location>
        <begin position="356"/>
        <end position="370"/>
    </location>
    <ligand>
        <name>NAD(+)</name>
        <dbReference type="ChEBI" id="CHEBI:57540"/>
    </ligand>
</feature>
<dbReference type="Pfam" id="PF13192">
    <property type="entry name" value="Thioredoxin_3"/>
    <property type="match status" value="1"/>
</dbReference>
<feature type="binding site" evidence="9">
    <location>
        <begin position="217"/>
        <end position="232"/>
    </location>
    <ligand>
        <name>FAD</name>
        <dbReference type="ChEBI" id="CHEBI:57692"/>
    </ligand>
</feature>
<dbReference type="InterPro" id="IPR044142">
    <property type="entry name" value="AhpF_NTD_N"/>
</dbReference>
<comment type="subunit">
    <text evidence="2">Homodimer.</text>
</comment>
<protein>
    <submittedName>
        <fullName evidence="13">Alkyl hydroperoxide reductase subunit F</fullName>
    </submittedName>
</protein>
<keyword evidence="8 10" id="KW-0676">Redox-active center</keyword>
<evidence type="ECO:0000259" key="12">
    <source>
        <dbReference type="Pfam" id="PF13192"/>
    </source>
</evidence>
<evidence type="ECO:0000256" key="3">
    <source>
        <dbReference type="ARBA" id="ARBA00022630"/>
    </source>
</evidence>
<dbReference type="CDD" id="cd03026">
    <property type="entry name" value="AhpF_NTD_C"/>
    <property type="match status" value="1"/>
</dbReference>
<evidence type="ECO:0000259" key="11">
    <source>
        <dbReference type="Pfam" id="PF07992"/>
    </source>
</evidence>
<dbReference type="GO" id="GO:0005829">
    <property type="term" value="C:cytosol"/>
    <property type="evidence" value="ECO:0007669"/>
    <property type="project" value="UniProtKB-ARBA"/>
</dbReference>
<dbReference type="CDD" id="cd02974">
    <property type="entry name" value="AhpF_NTD_N"/>
    <property type="match status" value="1"/>
</dbReference>
<dbReference type="GO" id="GO:0051287">
    <property type="term" value="F:NAD binding"/>
    <property type="evidence" value="ECO:0007669"/>
    <property type="project" value="InterPro"/>
</dbReference>
<dbReference type="InterPro" id="IPR044141">
    <property type="entry name" value="AhpF_NTD_C"/>
</dbReference>
<dbReference type="PANTHER" id="PTHR48105">
    <property type="entry name" value="THIOREDOXIN REDUCTASE 1-RELATED-RELATED"/>
    <property type="match status" value="1"/>
</dbReference>
<dbReference type="GO" id="GO:0000302">
    <property type="term" value="P:response to reactive oxygen species"/>
    <property type="evidence" value="ECO:0007669"/>
    <property type="project" value="InterPro"/>
</dbReference>
<gene>
    <name evidence="13" type="primary">ahpF</name>
    <name evidence="13" type="ORF">SOO65_04055</name>
</gene>
<keyword evidence="9" id="KW-0521">NADP</keyword>
<dbReference type="KEGG" id="psti:SOO65_04055"/>
<feature type="domain" description="Thioredoxin-like fold" evidence="12">
    <location>
        <begin position="121"/>
        <end position="194"/>
    </location>
</feature>
<dbReference type="InterPro" id="IPR036249">
    <property type="entry name" value="Thioredoxin-like_sf"/>
</dbReference>
<keyword evidence="4 9" id="KW-0274">FAD</keyword>
<dbReference type="InterPro" id="IPR012336">
    <property type="entry name" value="Thioredoxin-like_fold"/>
</dbReference>
<evidence type="ECO:0000256" key="5">
    <source>
        <dbReference type="ARBA" id="ARBA00023002"/>
    </source>
</evidence>
<evidence type="ECO:0000256" key="1">
    <source>
        <dbReference type="ARBA" id="ARBA00009333"/>
    </source>
</evidence>
<keyword evidence="6 9" id="KW-0520">NAD</keyword>
<feature type="disulfide bond" description="Redox-active" evidence="10">
    <location>
        <begin position="344"/>
        <end position="347"/>
    </location>
</feature>
<comment type="similarity">
    <text evidence="1">Belongs to the class-II pyridine nucleotide-disulfide oxidoreductase family.</text>
</comment>
<feature type="binding site" evidence="9">
    <location>
        <begin position="477"/>
        <end position="487"/>
    </location>
    <ligand>
        <name>FAD</name>
        <dbReference type="ChEBI" id="CHEBI:57692"/>
    </ligand>
</feature>
<dbReference type="EMBL" id="CP139487">
    <property type="protein sequence ID" value="WPU65912.1"/>
    <property type="molecule type" value="Genomic_DNA"/>
</dbReference>